<evidence type="ECO:0000256" key="3">
    <source>
        <dbReference type="SAM" id="SignalP"/>
    </source>
</evidence>
<name>A0A8J7W8E1_9RHOB</name>
<dbReference type="Gene3D" id="3.30.1450.10">
    <property type="match status" value="1"/>
</dbReference>
<protein>
    <submittedName>
        <fullName evidence="5">Outer membrane protein assembly factor BamE</fullName>
    </submittedName>
</protein>
<gene>
    <name evidence="5" type="ORF">KB874_01430</name>
</gene>
<dbReference type="EMBL" id="JAGTUU010000001">
    <property type="protein sequence ID" value="MBS0122780.1"/>
    <property type="molecule type" value="Genomic_DNA"/>
</dbReference>
<dbReference type="Proteomes" id="UP000681356">
    <property type="component" value="Unassembled WGS sequence"/>
</dbReference>
<evidence type="ECO:0000256" key="2">
    <source>
        <dbReference type="ARBA" id="ARBA00023136"/>
    </source>
</evidence>
<evidence type="ECO:0000313" key="5">
    <source>
        <dbReference type="EMBL" id="MBS0122780.1"/>
    </source>
</evidence>
<dbReference type="AlphaFoldDB" id="A0A8J7W8E1"/>
<organism evidence="5 6">
    <name type="scientific">Thetidibacter halocola</name>
    <dbReference type="NCBI Taxonomy" id="2827239"/>
    <lineage>
        <taxon>Bacteria</taxon>
        <taxon>Pseudomonadati</taxon>
        <taxon>Pseudomonadota</taxon>
        <taxon>Alphaproteobacteria</taxon>
        <taxon>Rhodobacterales</taxon>
        <taxon>Roseobacteraceae</taxon>
        <taxon>Thetidibacter</taxon>
    </lineage>
</organism>
<dbReference type="Pfam" id="PF04355">
    <property type="entry name" value="BamE"/>
    <property type="match status" value="1"/>
</dbReference>
<accession>A0A8J7W8E1</accession>
<dbReference type="GO" id="GO:0019867">
    <property type="term" value="C:outer membrane"/>
    <property type="evidence" value="ECO:0007669"/>
    <property type="project" value="InterPro"/>
</dbReference>
<comment type="caution">
    <text evidence="5">The sequence shown here is derived from an EMBL/GenBank/DDBJ whole genome shotgun (WGS) entry which is preliminary data.</text>
</comment>
<keyword evidence="2" id="KW-0472">Membrane</keyword>
<evidence type="ECO:0000259" key="4">
    <source>
        <dbReference type="Pfam" id="PF04355"/>
    </source>
</evidence>
<keyword evidence="1 3" id="KW-0732">Signal</keyword>
<dbReference type="PROSITE" id="PS51257">
    <property type="entry name" value="PROKAR_LIPOPROTEIN"/>
    <property type="match status" value="1"/>
</dbReference>
<feature type="signal peptide" evidence="3">
    <location>
        <begin position="1"/>
        <end position="26"/>
    </location>
</feature>
<reference evidence="5" key="1">
    <citation type="submission" date="2021-04" db="EMBL/GenBank/DDBJ databases">
        <authorList>
            <person name="Yoon J."/>
        </authorList>
    </citation>
    <scope>NUCLEOTIDE SEQUENCE</scope>
    <source>
        <strain evidence="5">KMU-90</strain>
    </source>
</reference>
<keyword evidence="6" id="KW-1185">Reference proteome</keyword>
<evidence type="ECO:0000256" key="1">
    <source>
        <dbReference type="ARBA" id="ARBA00022729"/>
    </source>
</evidence>
<feature type="chain" id="PRO_5035204019" evidence="3">
    <location>
        <begin position="27"/>
        <end position="151"/>
    </location>
</feature>
<dbReference type="InterPro" id="IPR037873">
    <property type="entry name" value="BamE-like"/>
</dbReference>
<feature type="domain" description="Outer membrane protein assembly factor BamE" evidence="4">
    <location>
        <begin position="30"/>
        <end position="105"/>
    </location>
</feature>
<sequence length="151" mass="16103">MRRLSKASAGLILAVALGLAGCSAQYRVHGYVPPEEDLQQIVPGVDTRASVEDVVGVPSTAGVQDDSGFYYVESQVRSFAWQRPEVVDRTVLAITFDGAGVVENIVTYGLEDGQVVPLTRRVTKSGDGNIGFIRQLFGNIGGFSASDLLNN</sequence>
<proteinExistence type="predicted"/>
<dbReference type="InterPro" id="IPR007450">
    <property type="entry name" value="BamE_dom"/>
</dbReference>
<evidence type="ECO:0000313" key="6">
    <source>
        <dbReference type="Proteomes" id="UP000681356"/>
    </source>
</evidence>
<dbReference type="RefSeq" id="WP_212534753.1">
    <property type="nucleotide sequence ID" value="NZ_JAGTUU010000001.1"/>
</dbReference>